<name>A0A6J6LFT4_9ZZZZ</name>
<organism evidence="3">
    <name type="scientific">freshwater metagenome</name>
    <dbReference type="NCBI Taxonomy" id="449393"/>
    <lineage>
        <taxon>unclassified sequences</taxon>
        <taxon>metagenomes</taxon>
        <taxon>ecological metagenomes</taxon>
    </lineage>
</organism>
<accession>A0A6J6LFT4</accession>
<dbReference type="Gene3D" id="3.40.30.10">
    <property type="entry name" value="Glutaredoxin"/>
    <property type="match status" value="1"/>
</dbReference>
<evidence type="ECO:0000313" key="4">
    <source>
        <dbReference type="EMBL" id="CAB4911854.1"/>
    </source>
</evidence>
<evidence type="ECO:0000259" key="1">
    <source>
        <dbReference type="Pfam" id="PF03190"/>
    </source>
</evidence>
<evidence type="ECO:0000313" key="2">
    <source>
        <dbReference type="EMBL" id="CAB4626157.1"/>
    </source>
</evidence>
<dbReference type="AlphaFoldDB" id="A0A6J6LFT4"/>
<dbReference type="CDD" id="cd02955">
    <property type="entry name" value="SSP411"/>
    <property type="match status" value="1"/>
</dbReference>
<evidence type="ECO:0000313" key="3">
    <source>
        <dbReference type="EMBL" id="CAB4659583.1"/>
    </source>
</evidence>
<dbReference type="InterPro" id="IPR004879">
    <property type="entry name" value="Ssp411-like_TRX"/>
</dbReference>
<dbReference type="EMBL" id="CAEZVB010000065">
    <property type="protein sequence ID" value="CAB4626157.1"/>
    <property type="molecule type" value="Genomic_DNA"/>
</dbReference>
<dbReference type="InterPro" id="IPR024705">
    <property type="entry name" value="Ssp411"/>
</dbReference>
<dbReference type="InterPro" id="IPR036249">
    <property type="entry name" value="Thioredoxin-like_sf"/>
</dbReference>
<dbReference type="Pfam" id="PF03190">
    <property type="entry name" value="Thioredox_DsbH"/>
    <property type="match status" value="1"/>
</dbReference>
<dbReference type="SUPFAM" id="SSF48208">
    <property type="entry name" value="Six-hairpin glycosidases"/>
    <property type="match status" value="1"/>
</dbReference>
<sequence>MANQLSNSTSPYLRQHADNPVLWQEWSEAAFNEARERDVPIFLSIGYSACHWCHVMAHESFEDAEVAELLNSNYVAIKLDREERPDIDSVYMQATLALTGHGGWPMSVFLDHDAQPFYAGTYFPKTSRNGMPGFMEILSALTQAWEERRGDVTTVGGRVVDAMNERATFIRGDLPTSDVLANAVTRLQMNFDEVHAGFGGAPKFPPSMVLEFLLREAARTDNLAALFMAERTLTAMARGGMYDQLGGGFARYCVDESWTVPHFEKMLYDNALLLRVYVHWYRLTGSELAAKIVRESATFLLREMRTPEGGFASALDADTDGVEGKFYAWTPSEITEVLGNADGSWAVNLLGVTPEGTFEHGLSVLQLPDDPDDFDRWAKVREQLFVHRAQRTAPGRDDKVVASWNGLVIAALAEAGALLSEPEWVEAALVAGDLLVAIHLGPTGDDRLCRTSRDGVPGKNVGVLDDYGSVAEGFLALYQVTGDDSWLALSGVLLDVAISHFSDEQGGFFDTPDDAPPLVQRPQDPSDNAEPSGWFAIAHACVTYSALTGIQEYRQIAERALGVVADLGVRAPRASGWGLAAVSALIDGPLEIAIVGRFDDSATALLRSIALGTTAPGAVFAVGEPGSEVPLLRDRPLVDGGAAAYVCRGFTCQAPTTDPFVLASQVGARVGE</sequence>
<dbReference type="InterPro" id="IPR008928">
    <property type="entry name" value="6-hairpin_glycosidase_sf"/>
</dbReference>
<feature type="domain" description="Spermatogenesis-associated protein 20-like TRX" evidence="1">
    <location>
        <begin position="3"/>
        <end position="163"/>
    </location>
</feature>
<dbReference type="PANTHER" id="PTHR42899:SF1">
    <property type="entry name" value="SPERMATOGENESIS-ASSOCIATED PROTEIN 20"/>
    <property type="match status" value="1"/>
</dbReference>
<protein>
    <submittedName>
        <fullName evidence="3">Unannotated protein</fullName>
    </submittedName>
</protein>
<dbReference type="PANTHER" id="PTHR42899">
    <property type="entry name" value="SPERMATOGENESIS-ASSOCIATED PROTEIN 20"/>
    <property type="match status" value="1"/>
</dbReference>
<dbReference type="GO" id="GO:0005975">
    <property type="term" value="P:carbohydrate metabolic process"/>
    <property type="evidence" value="ECO:0007669"/>
    <property type="project" value="InterPro"/>
</dbReference>
<reference evidence="3" key="1">
    <citation type="submission" date="2020-05" db="EMBL/GenBank/DDBJ databases">
        <authorList>
            <person name="Chiriac C."/>
            <person name="Salcher M."/>
            <person name="Ghai R."/>
            <person name="Kavagutti S V."/>
        </authorList>
    </citation>
    <scope>NUCLEOTIDE SEQUENCE</scope>
</reference>
<proteinExistence type="predicted"/>
<gene>
    <name evidence="2" type="ORF">UFOPK1908_01183</name>
    <name evidence="3" type="ORF">UFOPK2282_00446</name>
    <name evidence="4" type="ORF">UFOPK3576_01178</name>
</gene>
<dbReference type="SUPFAM" id="SSF52833">
    <property type="entry name" value="Thioredoxin-like"/>
    <property type="match status" value="1"/>
</dbReference>
<dbReference type="EMBL" id="CAEZWR010000037">
    <property type="protein sequence ID" value="CAB4659583.1"/>
    <property type="molecule type" value="Genomic_DNA"/>
</dbReference>
<dbReference type="PIRSF" id="PIRSF006402">
    <property type="entry name" value="UCP006402_thioredoxin"/>
    <property type="match status" value="1"/>
</dbReference>
<dbReference type="EMBL" id="CAFBMO010000052">
    <property type="protein sequence ID" value="CAB4911854.1"/>
    <property type="molecule type" value="Genomic_DNA"/>
</dbReference>